<dbReference type="Pfam" id="PF00278">
    <property type="entry name" value="Orn_DAP_Arg_deC"/>
    <property type="match status" value="1"/>
</dbReference>
<accession>A0AAV8YWE0</accession>
<dbReference type="PRINTS" id="PR01179">
    <property type="entry name" value="ODADCRBXLASE"/>
</dbReference>
<evidence type="ECO:0000256" key="5">
    <source>
        <dbReference type="ARBA" id="ARBA00023239"/>
    </source>
</evidence>
<evidence type="ECO:0000256" key="12">
    <source>
        <dbReference type="RuleBase" id="RU003737"/>
    </source>
</evidence>
<organism evidence="15 16">
    <name type="scientific">Aromia moschata</name>
    <dbReference type="NCBI Taxonomy" id="1265417"/>
    <lineage>
        <taxon>Eukaryota</taxon>
        <taxon>Metazoa</taxon>
        <taxon>Ecdysozoa</taxon>
        <taxon>Arthropoda</taxon>
        <taxon>Hexapoda</taxon>
        <taxon>Insecta</taxon>
        <taxon>Pterygota</taxon>
        <taxon>Neoptera</taxon>
        <taxon>Endopterygota</taxon>
        <taxon>Coleoptera</taxon>
        <taxon>Polyphaga</taxon>
        <taxon>Cucujiformia</taxon>
        <taxon>Chrysomeloidea</taxon>
        <taxon>Cerambycidae</taxon>
        <taxon>Cerambycinae</taxon>
        <taxon>Callichromatini</taxon>
        <taxon>Aromia</taxon>
    </lineage>
</organism>
<feature type="domain" description="Orn/DAP/Arg decarboxylase 2 N-terminal" evidence="14">
    <location>
        <begin position="50"/>
        <end position="282"/>
    </location>
</feature>
<evidence type="ECO:0000256" key="1">
    <source>
        <dbReference type="ARBA" id="ARBA00001933"/>
    </source>
</evidence>
<feature type="modified residue" description="N6-(pyridoxal phosphate)lysine" evidence="11">
    <location>
        <position position="73"/>
    </location>
</feature>
<comment type="cofactor">
    <cofactor evidence="1 11">
        <name>pyridoxal 5'-phosphate</name>
        <dbReference type="ChEBI" id="CHEBI:597326"/>
    </cofactor>
</comment>
<evidence type="ECO:0000313" key="16">
    <source>
        <dbReference type="Proteomes" id="UP001162162"/>
    </source>
</evidence>
<gene>
    <name evidence="15" type="ORF">NQ318_005399</name>
</gene>
<evidence type="ECO:0000256" key="10">
    <source>
        <dbReference type="ARBA" id="ARBA00049127"/>
    </source>
</evidence>
<dbReference type="AlphaFoldDB" id="A0AAV8YWE0"/>
<comment type="catalytic activity">
    <reaction evidence="10">
        <text>L-ornithine + H(+) = putrescine + CO2</text>
        <dbReference type="Rhea" id="RHEA:22964"/>
        <dbReference type="ChEBI" id="CHEBI:15378"/>
        <dbReference type="ChEBI" id="CHEBI:16526"/>
        <dbReference type="ChEBI" id="CHEBI:46911"/>
        <dbReference type="ChEBI" id="CHEBI:326268"/>
        <dbReference type="EC" id="4.1.1.17"/>
    </reaction>
</comment>
<evidence type="ECO:0000256" key="11">
    <source>
        <dbReference type="PIRSR" id="PIRSR600183-50"/>
    </source>
</evidence>
<keyword evidence="5" id="KW-0456">Lyase</keyword>
<evidence type="ECO:0000256" key="2">
    <source>
        <dbReference type="ARBA" id="ARBA00008872"/>
    </source>
</evidence>
<dbReference type="InterPro" id="IPR002433">
    <property type="entry name" value="Orn_de-COase"/>
</dbReference>
<keyword evidence="4" id="KW-0620">Polyamine biosynthesis</keyword>
<dbReference type="InterPro" id="IPR022653">
    <property type="entry name" value="De-COase2_pyr-phos_BS"/>
</dbReference>
<evidence type="ECO:0000259" key="13">
    <source>
        <dbReference type="Pfam" id="PF00278"/>
    </source>
</evidence>
<comment type="similarity">
    <text evidence="2 12">Belongs to the Orn/Lys/Arg decarboxylase class-II family.</text>
</comment>
<dbReference type="GO" id="GO:0004586">
    <property type="term" value="F:ornithine decarboxylase activity"/>
    <property type="evidence" value="ECO:0007669"/>
    <property type="project" value="UniProtKB-EC"/>
</dbReference>
<evidence type="ECO:0000256" key="8">
    <source>
        <dbReference type="ARBA" id="ARBA00037173"/>
    </source>
</evidence>
<dbReference type="InterPro" id="IPR029066">
    <property type="entry name" value="PLP-binding_barrel"/>
</dbReference>
<comment type="subunit">
    <text evidence="9">Homodimer. Only the dimer is catalytically active, as the active sites are constructed of residues from both monomers.</text>
</comment>
<feature type="active site" description="Proton donor" evidence="11">
    <location>
        <position position="356"/>
    </location>
</feature>
<keyword evidence="3 11" id="KW-0663">Pyridoxal phosphate</keyword>
<evidence type="ECO:0000313" key="15">
    <source>
        <dbReference type="EMBL" id="KAJ8955853.1"/>
    </source>
</evidence>
<dbReference type="CDD" id="cd00622">
    <property type="entry name" value="PLPDE_III_ODC"/>
    <property type="match status" value="1"/>
</dbReference>
<evidence type="ECO:0000259" key="14">
    <source>
        <dbReference type="Pfam" id="PF02784"/>
    </source>
</evidence>
<dbReference type="SUPFAM" id="SSF51419">
    <property type="entry name" value="PLP-binding barrel"/>
    <property type="match status" value="1"/>
</dbReference>
<dbReference type="EMBL" id="JAPWTK010000035">
    <property type="protein sequence ID" value="KAJ8955853.1"/>
    <property type="molecule type" value="Genomic_DNA"/>
</dbReference>
<dbReference type="PROSITE" id="PS00878">
    <property type="entry name" value="ODR_DC_2_1"/>
    <property type="match status" value="1"/>
</dbReference>
<feature type="domain" description="Orn/DAP/Arg decarboxylase 2 C-terminal" evidence="13">
    <location>
        <begin position="44"/>
        <end position="384"/>
    </location>
</feature>
<reference evidence="15" key="1">
    <citation type="journal article" date="2023" name="Insect Mol. Biol.">
        <title>Genome sequencing provides insights into the evolution of gene families encoding plant cell wall-degrading enzymes in longhorned beetles.</title>
        <authorList>
            <person name="Shin N.R."/>
            <person name="Okamura Y."/>
            <person name="Kirsch R."/>
            <person name="Pauchet Y."/>
        </authorList>
    </citation>
    <scope>NUCLEOTIDE SEQUENCE</scope>
    <source>
        <strain evidence="15">AMC_N1</strain>
    </source>
</reference>
<evidence type="ECO:0000256" key="3">
    <source>
        <dbReference type="ARBA" id="ARBA00022898"/>
    </source>
</evidence>
<name>A0AAV8YWE0_9CUCU</name>
<dbReference type="PANTHER" id="PTHR11482:SF6">
    <property type="entry name" value="ORNITHINE DECARBOXYLASE 1-RELATED"/>
    <property type="match status" value="1"/>
</dbReference>
<dbReference type="PANTHER" id="PTHR11482">
    <property type="entry name" value="ARGININE/DIAMINOPIMELATE/ORNITHINE DECARBOXYLASE"/>
    <property type="match status" value="1"/>
</dbReference>
<dbReference type="Proteomes" id="UP001162162">
    <property type="component" value="Unassembled WGS sequence"/>
</dbReference>
<comment type="pathway">
    <text evidence="6">Amine and polyamine biosynthesis; putrescine biosynthesis via L-ornithine pathway; putrescine from L-ornithine: step 1/1.</text>
</comment>
<dbReference type="InterPro" id="IPR000183">
    <property type="entry name" value="Orn/DAP/Arg_de-COase"/>
</dbReference>
<dbReference type="Gene3D" id="3.20.20.10">
    <property type="entry name" value="Alanine racemase"/>
    <property type="match status" value="1"/>
</dbReference>
<dbReference type="SUPFAM" id="SSF50621">
    <property type="entry name" value="Alanine racemase C-terminal domain-like"/>
    <property type="match status" value="1"/>
</dbReference>
<evidence type="ECO:0000256" key="6">
    <source>
        <dbReference type="ARBA" id="ARBA00034115"/>
    </source>
</evidence>
<dbReference type="Gene3D" id="2.40.37.10">
    <property type="entry name" value="Lyase, Ornithine Decarboxylase, Chain A, domain 1"/>
    <property type="match status" value="1"/>
</dbReference>
<keyword evidence="16" id="KW-1185">Reference proteome</keyword>
<dbReference type="EC" id="4.1.1.17" evidence="7"/>
<dbReference type="InterPro" id="IPR009006">
    <property type="entry name" value="Ala_racemase/Decarboxylase_C"/>
</dbReference>
<evidence type="ECO:0000256" key="4">
    <source>
        <dbReference type="ARBA" id="ARBA00023115"/>
    </source>
</evidence>
<protein>
    <recommendedName>
        <fullName evidence="7">ornithine decarboxylase</fullName>
        <ecNumber evidence="7">4.1.1.17</ecNumber>
    </recommendedName>
</protein>
<proteinExistence type="inferred from homology"/>
<dbReference type="GO" id="GO:0033387">
    <property type="term" value="P:putrescine biosynthetic process from arginine, via ornithine"/>
    <property type="evidence" value="ECO:0007669"/>
    <property type="project" value="TreeGrafter"/>
</dbReference>
<dbReference type="InterPro" id="IPR022643">
    <property type="entry name" value="De-COase2_C"/>
</dbReference>
<sequence>MDLDGLDSQKQSEIDDATQVIKSPIDVPSILMEITKNEEQDDPFYVCDISDIIKRYEEWKAAMPRVATYYAVKCNDSRIVLEVLAALGIGFDCASKEEIRKVLSLGVQPDRIIFANPTKKISHLKFAAETAVTLMTFDSEVELQKIKKVYPSARLVIRIKYDDLSARYVLGQKYGCDHVIEAPGLLRVAASLGLNVVGVCFHIGSDSKDPLVFSKAIAAARHVFDVAANLGFKFKLLDIGGGYPGDKKKSIKEIGNIVNSALEKYFPDLSVEVISEPGRYYVNTAFTLATSINSVREAVQTDPETKDQTKVRMYYVDNSIYGALISIFCDEVYTPRPLEVDTTSPLRPSIVWGSTCDTCDKITKDVVLLPEMNISEWIFFEEAGAYTLSISCEFNGFATPKIHSVVDEEGWLKLTSQVPYPLSRDKFVIGNKPEYFRIGLTGPNKFKTNYF</sequence>
<dbReference type="GO" id="GO:0005737">
    <property type="term" value="C:cytoplasm"/>
    <property type="evidence" value="ECO:0007669"/>
    <property type="project" value="TreeGrafter"/>
</dbReference>
<evidence type="ECO:0000256" key="7">
    <source>
        <dbReference type="ARBA" id="ARBA00034138"/>
    </source>
</evidence>
<comment type="caution">
    <text evidence="15">The sequence shown here is derived from an EMBL/GenBank/DDBJ whole genome shotgun (WGS) entry which is preliminary data.</text>
</comment>
<comment type="function">
    <text evidence="8">Catalyzes the first and rate-limiting step of polyamine biosynthesis that converts ornithine into putrescine, which is the precursor for the polyamines, spermidine and spermine. Polyamines are essential for cell proliferation and are implicated in cellular processes, ranging from DNA replication to apoptosis.</text>
</comment>
<dbReference type="InterPro" id="IPR022644">
    <property type="entry name" value="De-COase2_N"/>
</dbReference>
<dbReference type="PRINTS" id="PR01182">
    <property type="entry name" value="ORNDCRBXLASE"/>
</dbReference>
<dbReference type="Pfam" id="PF02784">
    <property type="entry name" value="Orn_Arg_deC_N"/>
    <property type="match status" value="1"/>
</dbReference>
<dbReference type="FunFam" id="3.20.20.10:FF:000005">
    <property type="entry name" value="Ornithine decarboxylase"/>
    <property type="match status" value="1"/>
</dbReference>
<evidence type="ECO:0000256" key="9">
    <source>
        <dbReference type="ARBA" id="ARBA00046672"/>
    </source>
</evidence>